<protein>
    <submittedName>
        <fullName evidence="5">Transcriptional regulator, AsnC family</fullName>
    </submittedName>
</protein>
<dbReference type="Gene3D" id="1.10.10.10">
    <property type="entry name" value="Winged helix-like DNA-binding domain superfamily/Winged helix DNA-binding domain"/>
    <property type="match status" value="1"/>
</dbReference>
<dbReference type="GO" id="GO:0005829">
    <property type="term" value="C:cytosol"/>
    <property type="evidence" value="ECO:0007669"/>
    <property type="project" value="TreeGrafter"/>
</dbReference>
<evidence type="ECO:0000256" key="2">
    <source>
        <dbReference type="ARBA" id="ARBA00023125"/>
    </source>
</evidence>
<reference evidence="5 6" key="1">
    <citation type="journal article" date="2015" name="PLoS ONE">
        <title>Rice-Infecting Pseudomonas Genomes Are Highly Accessorized and Harbor Multiple Putative Virulence Mechanisms to Cause Sheath Brown Rot.</title>
        <authorList>
            <person name="Quibod I.L."/>
            <person name="Grande G."/>
            <person name="Oreiro E.G."/>
            <person name="Borja F.N."/>
            <person name="Dossa G.S."/>
            <person name="Mauleon R."/>
            <person name="Cruz C.V."/>
            <person name="Oliva R."/>
        </authorList>
    </citation>
    <scope>NUCLEOTIDE SEQUENCE [LARGE SCALE GENOMIC DNA]</scope>
    <source>
        <strain evidence="5 6">IRRI 6609</strain>
    </source>
</reference>
<dbReference type="InterPro" id="IPR019885">
    <property type="entry name" value="Tscrpt_reg_HTH_AsnC-type_CS"/>
</dbReference>
<evidence type="ECO:0000256" key="1">
    <source>
        <dbReference type="ARBA" id="ARBA00023015"/>
    </source>
</evidence>
<dbReference type="RefSeq" id="WP_054060823.1">
    <property type="nucleotide sequence ID" value="NZ_JAQMZR010000020.1"/>
</dbReference>
<dbReference type="InterPro" id="IPR036390">
    <property type="entry name" value="WH_DNA-bd_sf"/>
</dbReference>
<keyword evidence="6" id="KW-1185">Reference proteome</keyword>
<dbReference type="InterPro" id="IPR011008">
    <property type="entry name" value="Dimeric_a/b-barrel"/>
</dbReference>
<dbReference type="GO" id="GO:0043200">
    <property type="term" value="P:response to amino acid"/>
    <property type="evidence" value="ECO:0007669"/>
    <property type="project" value="TreeGrafter"/>
</dbReference>
<dbReference type="Pfam" id="PF13412">
    <property type="entry name" value="HTH_24"/>
    <property type="match status" value="1"/>
</dbReference>
<dbReference type="InterPro" id="IPR019887">
    <property type="entry name" value="Tscrpt_reg_AsnC/Lrp_C"/>
</dbReference>
<dbReference type="STRING" id="50340.PF66_05271"/>
<comment type="caution">
    <text evidence="5">The sequence shown here is derived from an EMBL/GenBank/DDBJ whole genome shotgun (WGS) entry which is preliminary data.</text>
</comment>
<dbReference type="PROSITE" id="PS00519">
    <property type="entry name" value="HTH_ASNC_1"/>
    <property type="match status" value="1"/>
</dbReference>
<sequence>MDLDHFDLALLDAVQRDAGTSQLDLGAQVNLSSAAVNRRLKKLCAQGVIQGTVAQVDARALGYPLTVITEVEVENERLDLLDDMKKTFLACPQVQQCYYVAGECDFVLIMLVRDMEQYTQLTRQLFFESNNVKRFKTLVAMSNVKTGLFVPTLSE</sequence>
<dbReference type="AlphaFoldDB" id="A0A0M9GD89"/>
<dbReference type="SUPFAM" id="SSF54909">
    <property type="entry name" value="Dimeric alpha+beta barrel"/>
    <property type="match status" value="1"/>
</dbReference>
<keyword evidence="2" id="KW-0238">DNA-binding</keyword>
<proteinExistence type="predicted"/>
<evidence type="ECO:0000259" key="4">
    <source>
        <dbReference type="PROSITE" id="PS50956"/>
    </source>
</evidence>
<gene>
    <name evidence="5" type="ORF">PF66_05271</name>
</gene>
<dbReference type="GO" id="GO:0043565">
    <property type="term" value="F:sequence-specific DNA binding"/>
    <property type="evidence" value="ECO:0007669"/>
    <property type="project" value="InterPro"/>
</dbReference>
<accession>A0A0M9GD89</accession>
<dbReference type="PANTHER" id="PTHR30154">
    <property type="entry name" value="LEUCINE-RESPONSIVE REGULATORY PROTEIN"/>
    <property type="match status" value="1"/>
</dbReference>
<dbReference type="InterPro" id="IPR036388">
    <property type="entry name" value="WH-like_DNA-bd_sf"/>
</dbReference>
<dbReference type="EMBL" id="JSYZ01000022">
    <property type="protein sequence ID" value="KPA88219.1"/>
    <property type="molecule type" value="Genomic_DNA"/>
</dbReference>
<dbReference type="SMART" id="SM00344">
    <property type="entry name" value="HTH_ASNC"/>
    <property type="match status" value="1"/>
</dbReference>
<dbReference type="OrthoDB" id="8590699at2"/>
<evidence type="ECO:0000256" key="3">
    <source>
        <dbReference type="ARBA" id="ARBA00023163"/>
    </source>
</evidence>
<dbReference type="PROSITE" id="PS50956">
    <property type="entry name" value="HTH_ASNC_2"/>
    <property type="match status" value="1"/>
</dbReference>
<feature type="domain" description="HTH asnC-type" evidence="4">
    <location>
        <begin position="3"/>
        <end position="64"/>
    </location>
</feature>
<dbReference type="PRINTS" id="PR00033">
    <property type="entry name" value="HTHASNC"/>
</dbReference>
<keyword evidence="1" id="KW-0805">Transcription regulation</keyword>
<dbReference type="Pfam" id="PF01037">
    <property type="entry name" value="AsnC_trans_reg"/>
    <property type="match status" value="1"/>
</dbReference>
<name>A0A0M9GD89_9PSED</name>
<dbReference type="PANTHER" id="PTHR30154:SF34">
    <property type="entry name" value="TRANSCRIPTIONAL REGULATOR AZLB"/>
    <property type="match status" value="1"/>
</dbReference>
<dbReference type="InterPro" id="IPR000485">
    <property type="entry name" value="AsnC-type_HTH_dom"/>
</dbReference>
<organism evidence="5 6">
    <name type="scientific">Pseudomonas asplenii</name>
    <dbReference type="NCBI Taxonomy" id="53407"/>
    <lineage>
        <taxon>Bacteria</taxon>
        <taxon>Pseudomonadati</taxon>
        <taxon>Pseudomonadota</taxon>
        <taxon>Gammaproteobacteria</taxon>
        <taxon>Pseudomonadales</taxon>
        <taxon>Pseudomonadaceae</taxon>
        <taxon>Pseudomonas</taxon>
    </lineage>
</organism>
<evidence type="ECO:0000313" key="5">
    <source>
        <dbReference type="EMBL" id="KPA88219.1"/>
    </source>
</evidence>
<dbReference type="InterPro" id="IPR019888">
    <property type="entry name" value="Tscrpt_reg_AsnC-like"/>
</dbReference>
<dbReference type="Gene3D" id="3.30.70.920">
    <property type="match status" value="1"/>
</dbReference>
<dbReference type="SUPFAM" id="SSF46785">
    <property type="entry name" value="Winged helix' DNA-binding domain"/>
    <property type="match status" value="1"/>
</dbReference>
<dbReference type="Proteomes" id="UP000037931">
    <property type="component" value="Unassembled WGS sequence"/>
</dbReference>
<dbReference type="PATRIC" id="fig|50340.43.peg.2979"/>
<evidence type="ECO:0000313" key="6">
    <source>
        <dbReference type="Proteomes" id="UP000037931"/>
    </source>
</evidence>
<keyword evidence="3" id="KW-0804">Transcription</keyword>